<keyword evidence="5" id="KW-0482">Metalloprotease</keyword>
<keyword evidence="9" id="KW-1185">Reference proteome</keyword>
<dbReference type="NCBIfam" id="NF000642">
    <property type="entry name" value="PRK00024.1"/>
    <property type="match status" value="1"/>
</dbReference>
<name>A0A401G0M0_9BACT</name>
<accession>A0A401G0M0</accession>
<keyword evidence="2" id="KW-0479">Metal-binding</keyword>
<comment type="similarity">
    <text evidence="6">Belongs to the UPF0758 family.</text>
</comment>
<evidence type="ECO:0000256" key="2">
    <source>
        <dbReference type="ARBA" id="ARBA00022723"/>
    </source>
</evidence>
<evidence type="ECO:0000256" key="3">
    <source>
        <dbReference type="ARBA" id="ARBA00022801"/>
    </source>
</evidence>
<proteinExistence type="inferred from homology"/>
<keyword evidence="4" id="KW-0862">Zinc</keyword>
<dbReference type="InterPro" id="IPR046778">
    <property type="entry name" value="UPF0758_N"/>
</dbReference>
<keyword evidence="3" id="KW-0378">Hydrolase</keyword>
<dbReference type="CDD" id="cd08071">
    <property type="entry name" value="MPN_DUF2466"/>
    <property type="match status" value="1"/>
</dbReference>
<organism evidence="8 9">
    <name type="scientific">Desulfonema ishimotonii</name>
    <dbReference type="NCBI Taxonomy" id="45657"/>
    <lineage>
        <taxon>Bacteria</taxon>
        <taxon>Pseudomonadati</taxon>
        <taxon>Thermodesulfobacteriota</taxon>
        <taxon>Desulfobacteria</taxon>
        <taxon>Desulfobacterales</taxon>
        <taxon>Desulfococcaceae</taxon>
        <taxon>Desulfonema</taxon>
    </lineage>
</organism>
<evidence type="ECO:0000259" key="7">
    <source>
        <dbReference type="PROSITE" id="PS50249"/>
    </source>
</evidence>
<dbReference type="PANTHER" id="PTHR30471:SF3">
    <property type="entry name" value="UPF0758 PROTEIN YEES-RELATED"/>
    <property type="match status" value="1"/>
</dbReference>
<dbReference type="InterPro" id="IPR020891">
    <property type="entry name" value="UPF0758_CS"/>
</dbReference>
<dbReference type="InterPro" id="IPR001405">
    <property type="entry name" value="UPF0758"/>
</dbReference>
<evidence type="ECO:0000256" key="4">
    <source>
        <dbReference type="ARBA" id="ARBA00022833"/>
    </source>
</evidence>
<dbReference type="Pfam" id="PF20582">
    <property type="entry name" value="UPF0758_N"/>
    <property type="match status" value="1"/>
</dbReference>
<dbReference type="EMBL" id="BEXT01000001">
    <property type="protein sequence ID" value="GBC62747.1"/>
    <property type="molecule type" value="Genomic_DNA"/>
</dbReference>
<gene>
    <name evidence="8" type="ORF">DENIS_3724</name>
</gene>
<comment type="caution">
    <text evidence="8">The sequence shown here is derived from an EMBL/GenBank/DDBJ whole genome shotgun (WGS) entry which is preliminary data.</text>
</comment>
<dbReference type="GO" id="GO:0008237">
    <property type="term" value="F:metallopeptidase activity"/>
    <property type="evidence" value="ECO:0007669"/>
    <property type="project" value="UniProtKB-KW"/>
</dbReference>
<evidence type="ECO:0000256" key="5">
    <source>
        <dbReference type="ARBA" id="ARBA00023049"/>
    </source>
</evidence>
<evidence type="ECO:0000313" key="8">
    <source>
        <dbReference type="EMBL" id="GBC62747.1"/>
    </source>
</evidence>
<dbReference type="InterPro" id="IPR037518">
    <property type="entry name" value="MPN"/>
</dbReference>
<dbReference type="Proteomes" id="UP000288096">
    <property type="component" value="Unassembled WGS sequence"/>
</dbReference>
<evidence type="ECO:0000256" key="1">
    <source>
        <dbReference type="ARBA" id="ARBA00022670"/>
    </source>
</evidence>
<dbReference type="Gene3D" id="3.40.140.10">
    <property type="entry name" value="Cytidine Deaminase, domain 2"/>
    <property type="match status" value="1"/>
</dbReference>
<dbReference type="PANTHER" id="PTHR30471">
    <property type="entry name" value="DNA REPAIR PROTEIN RADC"/>
    <property type="match status" value="1"/>
</dbReference>
<reference evidence="9" key="1">
    <citation type="submission" date="2017-11" db="EMBL/GenBank/DDBJ databases">
        <authorList>
            <person name="Watanabe M."/>
            <person name="Kojima H."/>
        </authorList>
    </citation>
    <scope>NUCLEOTIDE SEQUENCE [LARGE SCALE GENOMIC DNA]</scope>
    <source>
        <strain evidence="9">Tokyo 01</strain>
    </source>
</reference>
<dbReference type="NCBIfam" id="TIGR00608">
    <property type="entry name" value="radc"/>
    <property type="match status" value="1"/>
</dbReference>
<dbReference type="InterPro" id="IPR025657">
    <property type="entry name" value="RadC_JAB"/>
</dbReference>
<evidence type="ECO:0000313" key="9">
    <source>
        <dbReference type="Proteomes" id="UP000288096"/>
    </source>
</evidence>
<reference evidence="9" key="2">
    <citation type="submission" date="2019-01" db="EMBL/GenBank/DDBJ databases">
        <title>Genome sequence of Desulfonema ishimotonii strain Tokyo 01.</title>
        <authorList>
            <person name="Fukui M."/>
        </authorList>
    </citation>
    <scope>NUCLEOTIDE SEQUENCE [LARGE SCALE GENOMIC DNA]</scope>
    <source>
        <strain evidence="9">Tokyo 01</strain>
    </source>
</reference>
<dbReference type="PROSITE" id="PS50249">
    <property type="entry name" value="MPN"/>
    <property type="match status" value="1"/>
</dbReference>
<keyword evidence="1" id="KW-0645">Protease</keyword>
<dbReference type="AlphaFoldDB" id="A0A401G0M0"/>
<dbReference type="GO" id="GO:0046872">
    <property type="term" value="F:metal ion binding"/>
    <property type="evidence" value="ECO:0007669"/>
    <property type="project" value="UniProtKB-KW"/>
</dbReference>
<protein>
    <submittedName>
        <fullName evidence="8">JAB domain-containing protein</fullName>
    </submittedName>
</protein>
<evidence type="ECO:0000256" key="6">
    <source>
        <dbReference type="RuleBase" id="RU003797"/>
    </source>
</evidence>
<sequence>MIPKIEGLVNTMYICDNPETAKRMADLPEHERPREKLEKNGAQALSDRELMAILLGKGRKGRDVLAMAADILEAVDRNGGFPDHDALRAIKGVGPAKASVIMAALEFSRRRIRPEGTKISSPADVLPLLRHYADRKQEHLICLTLNGGNEVIATRVITIGLLNRTQIHPREVFADAVTDRAAAIVLAHNHPSGNVSPSSDDHAVTRRIRDSGEVLGIPLLDHLVFTLKGYYSFKEHGDI</sequence>
<dbReference type="RefSeq" id="WP_231714534.1">
    <property type="nucleotide sequence ID" value="NZ_BEXT01000001.1"/>
</dbReference>
<dbReference type="Pfam" id="PF04002">
    <property type="entry name" value="RadC"/>
    <property type="match status" value="1"/>
</dbReference>
<feature type="domain" description="MPN" evidence="7">
    <location>
        <begin position="118"/>
        <end position="239"/>
    </location>
</feature>
<dbReference type="GO" id="GO:0006508">
    <property type="term" value="P:proteolysis"/>
    <property type="evidence" value="ECO:0007669"/>
    <property type="project" value="UniProtKB-KW"/>
</dbReference>
<dbReference type="PROSITE" id="PS01302">
    <property type="entry name" value="UPF0758"/>
    <property type="match status" value="1"/>
</dbReference>